<gene>
    <name evidence="2" type="ORF">F7231_26525</name>
</gene>
<evidence type="ECO:0000313" key="2">
    <source>
        <dbReference type="EMBL" id="NID13752.1"/>
    </source>
</evidence>
<keyword evidence="3" id="KW-1185">Reference proteome</keyword>
<protein>
    <submittedName>
        <fullName evidence="2">Uncharacterized protein</fullName>
    </submittedName>
</protein>
<proteinExistence type="predicted"/>
<comment type="caution">
    <text evidence="2">The sequence shown here is derived from an EMBL/GenBank/DDBJ whole genome shotgun (WGS) entry which is preliminary data.</text>
</comment>
<dbReference type="Proteomes" id="UP000606008">
    <property type="component" value="Unassembled WGS sequence"/>
</dbReference>
<dbReference type="EMBL" id="WAEL01000015">
    <property type="protein sequence ID" value="NID13752.1"/>
    <property type="molecule type" value="Genomic_DNA"/>
</dbReference>
<evidence type="ECO:0000313" key="3">
    <source>
        <dbReference type="Proteomes" id="UP000606008"/>
    </source>
</evidence>
<sequence>MKKDKPARSAWEKATHTRKGYRVKDVTWNVALNLFLGMVADPLFTTARHPWVAASWRKDGKSANANRPDLDLVAPGKKPTN</sequence>
<accession>A0ABX0QNM4</accession>
<name>A0ABX0QNM4_9BACT</name>
<reference evidence="3" key="2">
    <citation type="submission" date="2023-07" db="EMBL/GenBank/DDBJ databases">
        <authorList>
            <person name="Jung D.-H."/>
        </authorList>
    </citation>
    <scope>NUCLEOTIDE SEQUENCE [LARGE SCALE GENOMIC DNA]</scope>
    <source>
        <strain evidence="3">JA-25</strain>
    </source>
</reference>
<dbReference type="RefSeq" id="WP_166694264.1">
    <property type="nucleotide sequence ID" value="NZ_WAEL01000015.1"/>
</dbReference>
<organism evidence="2 3">
    <name type="scientific">Fibrivirga algicola</name>
    <dbReference type="NCBI Taxonomy" id="2950420"/>
    <lineage>
        <taxon>Bacteria</taxon>
        <taxon>Pseudomonadati</taxon>
        <taxon>Bacteroidota</taxon>
        <taxon>Cytophagia</taxon>
        <taxon>Cytophagales</taxon>
        <taxon>Spirosomataceae</taxon>
        <taxon>Fibrivirga</taxon>
    </lineage>
</organism>
<feature type="region of interest" description="Disordered" evidence="1">
    <location>
        <begin position="58"/>
        <end position="81"/>
    </location>
</feature>
<reference evidence="3" key="1">
    <citation type="submission" date="2019-09" db="EMBL/GenBank/DDBJ databases">
        <authorList>
            <person name="Jung D.-H."/>
        </authorList>
    </citation>
    <scope>NUCLEOTIDE SEQUENCE [LARGE SCALE GENOMIC DNA]</scope>
    <source>
        <strain evidence="3">JA-25</strain>
    </source>
</reference>
<evidence type="ECO:0000256" key="1">
    <source>
        <dbReference type="SAM" id="MobiDB-lite"/>
    </source>
</evidence>